<dbReference type="Pfam" id="PF24392">
    <property type="entry name" value="Parb-CE"/>
    <property type="match status" value="1"/>
</dbReference>
<feature type="domain" description="ParB-like catalytic effector" evidence="1">
    <location>
        <begin position="14"/>
        <end position="160"/>
    </location>
</feature>
<protein>
    <recommendedName>
        <fullName evidence="1">ParB-like catalytic effector domain-containing protein</fullName>
    </recommendedName>
</protein>
<dbReference type="OrthoDB" id="4515152at2"/>
<accession>W7ITE7</accession>
<evidence type="ECO:0000313" key="3">
    <source>
        <dbReference type="Proteomes" id="UP000019277"/>
    </source>
</evidence>
<dbReference type="RefSeq" id="WP_052020525.1">
    <property type="nucleotide sequence ID" value="NZ_AYXG01000020.1"/>
</dbReference>
<sequence>MKPILVEPFDRTHLLDRVRQTRLRGFDRRQVYRDAVVELAPPTSTDAFTPAQNYVLRPTVDTILALRANLLDEGIDLFALDGGAHVRMQDNPDEVVPVIPPVVEESREPDGRTVLVVNDGLHRLFAARSVGLPISVVLIRDVPPDCPYYAYALRDGWSQVAELDELPDTHQKKEYRVPGNYKALFRDFNEQFPGVQKQRKRSNPAHISE</sequence>
<keyword evidence="3" id="KW-1185">Reference proteome</keyword>
<dbReference type="AlphaFoldDB" id="W7ITE7"/>
<dbReference type="STRING" id="909613.UO65_0491"/>
<comment type="caution">
    <text evidence="2">The sequence shown here is derived from an EMBL/GenBank/DDBJ whole genome shotgun (WGS) entry which is preliminary data.</text>
</comment>
<name>W7ITE7_9PSEU</name>
<gene>
    <name evidence="2" type="ORF">UO65_0491</name>
</gene>
<proteinExistence type="predicted"/>
<evidence type="ECO:0000313" key="2">
    <source>
        <dbReference type="EMBL" id="EWC64165.1"/>
    </source>
</evidence>
<evidence type="ECO:0000259" key="1">
    <source>
        <dbReference type="Pfam" id="PF24392"/>
    </source>
</evidence>
<dbReference type="Proteomes" id="UP000019277">
    <property type="component" value="Unassembled WGS sequence"/>
</dbReference>
<dbReference type="InterPro" id="IPR057241">
    <property type="entry name" value="Parb-CE"/>
</dbReference>
<reference evidence="2 3" key="1">
    <citation type="journal article" date="2014" name="Genome Announc.">
        <title>Draft Genome Sequence of the Antitrypanosomally Active Sponge-Associated Bacterium Actinokineospora sp. Strain EG49.</title>
        <authorList>
            <person name="Harjes J."/>
            <person name="Ryu T."/>
            <person name="Abdelmohsen U.R."/>
            <person name="Moitinho-Silva L."/>
            <person name="Horn H."/>
            <person name="Ravasi T."/>
            <person name="Hentschel U."/>
        </authorList>
    </citation>
    <scope>NUCLEOTIDE SEQUENCE [LARGE SCALE GENOMIC DNA]</scope>
    <source>
        <strain evidence="2 3">EG49</strain>
    </source>
</reference>
<dbReference type="EMBL" id="AYXG01000020">
    <property type="protein sequence ID" value="EWC64165.1"/>
    <property type="molecule type" value="Genomic_DNA"/>
</dbReference>
<dbReference type="eggNOG" id="ENOG502Z9FQ">
    <property type="taxonomic scope" value="Bacteria"/>
</dbReference>
<organism evidence="2 3">
    <name type="scientific">Actinokineospora spheciospongiae</name>
    <dbReference type="NCBI Taxonomy" id="909613"/>
    <lineage>
        <taxon>Bacteria</taxon>
        <taxon>Bacillati</taxon>
        <taxon>Actinomycetota</taxon>
        <taxon>Actinomycetes</taxon>
        <taxon>Pseudonocardiales</taxon>
        <taxon>Pseudonocardiaceae</taxon>
        <taxon>Actinokineospora</taxon>
    </lineage>
</organism>